<accession>A0AAE0YE94</accession>
<protein>
    <submittedName>
        <fullName evidence="1">Uncharacterized protein</fullName>
    </submittedName>
</protein>
<evidence type="ECO:0000313" key="2">
    <source>
        <dbReference type="Proteomes" id="UP001283361"/>
    </source>
</evidence>
<comment type="caution">
    <text evidence="1">The sequence shown here is derived from an EMBL/GenBank/DDBJ whole genome shotgun (WGS) entry which is preliminary data.</text>
</comment>
<dbReference type="Proteomes" id="UP001283361">
    <property type="component" value="Unassembled WGS sequence"/>
</dbReference>
<dbReference type="EMBL" id="JAWDGP010006339">
    <property type="protein sequence ID" value="KAK3742818.1"/>
    <property type="molecule type" value="Genomic_DNA"/>
</dbReference>
<dbReference type="AlphaFoldDB" id="A0AAE0YE94"/>
<gene>
    <name evidence="1" type="ORF">RRG08_064217</name>
</gene>
<name>A0AAE0YE94_9GAST</name>
<organism evidence="1 2">
    <name type="scientific">Elysia crispata</name>
    <name type="common">lettuce slug</name>
    <dbReference type="NCBI Taxonomy" id="231223"/>
    <lineage>
        <taxon>Eukaryota</taxon>
        <taxon>Metazoa</taxon>
        <taxon>Spiralia</taxon>
        <taxon>Lophotrochozoa</taxon>
        <taxon>Mollusca</taxon>
        <taxon>Gastropoda</taxon>
        <taxon>Heterobranchia</taxon>
        <taxon>Euthyneura</taxon>
        <taxon>Panpulmonata</taxon>
        <taxon>Sacoglossa</taxon>
        <taxon>Placobranchoidea</taxon>
        <taxon>Plakobranchidae</taxon>
        <taxon>Elysia</taxon>
    </lineage>
</organism>
<sequence>MDGVILPRMSKPSMNLTDTTTCLDPCSVVVGHLASGCGDDDDRSAPVI</sequence>
<proteinExistence type="predicted"/>
<evidence type="ECO:0000313" key="1">
    <source>
        <dbReference type="EMBL" id="KAK3742818.1"/>
    </source>
</evidence>
<keyword evidence="2" id="KW-1185">Reference proteome</keyword>
<reference evidence="1" key="1">
    <citation type="journal article" date="2023" name="G3 (Bethesda)">
        <title>A reference genome for the long-term kleptoplast-retaining sea slug Elysia crispata morphotype clarki.</title>
        <authorList>
            <person name="Eastman K.E."/>
            <person name="Pendleton A.L."/>
            <person name="Shaikh M.A."/>
            <person name="Suttiyut T."/>
            <person name="Ogas R."/>
            <person name="Tomko P."/>
            <person name="Gavelis G."/>
            <person name="Widhalm J.R."/>
            <person name="Wisecaver J.H."/>
        </authorList>
    </citation>
    <scope>NUCLEOTIDE SEQUENCE</scope>
    <source>
        <strain evidence="1">ECLA1</strain>
    </source>
</reference>